<feature type="signal peptide" evidence="3">
    <location>
        <begin position="1"/>
        <end position="20"/>
    </location>
</feature>
<dbReference type="InterPro" id="IPR007038">
    <property type="entry name" value="HupE_UreJ"/>
</dbReference>
<evidence type="ECO:0000256" key="3">
    <source>
        <dbReference type="SAM" id="SignalP"/>
    </source>
</evidence>
<feature type="transmembrane region" description="Helical" evidence="2">
    <location>
        <begin position="36"/>
        <end position="56"/>
    </location>
</feature>
<keyword evidence="5" id="KW-1185">Reference proteome</keyword>
<feature type="region of interest" description="Disordered" evidence="1">
    <location>
        <begin position="148"/>
        <end position="167"/>
    </location>
</feature>
<keyword evidence="3" id="KW-0732">Signal</keyword>
<evidence type="ECO:0000313" key="5">
    <source>
        <dbReference type="Proteomes" id="UP000317122"/>
    </source>
</evidence>
<dbReference type="Proteomes" id="UP000317122">
    <property type="component" value="Unassembled WGS sequence"/>
</dbReference>
<feature type="transmembrane region" description="Helical" evidence="2">
    <location>
        <begin position="63"/>
        <end position="86"/>
    </location>
</feature>
<keyword evidence="2" id="KW-0472">Membrane</keyword>
<feature type="chain" id="PRO_5022103253" evidence="3">
    <location>
        <begin position="21"/>
        <end position="167"/>
    </location>
</feature>
<feature type="transmembrane region" description="Helical" evidence="2">
    <location>
        <begin position="92"/>
        <end position="110"/>
    </location>
</feature>
<keyword evidence="2" id="KW-0812">Transmembrane</keyword>
<dbReference type="RefSeq" id="WP_162458171.1">
    <property type="nucleotide sequence ID" value="NZ_BSPF01000130.1"/>
</dbReference>
<name>A0A562MH86_9HYPH</name>
<reference evidence="4 5" key="1">
    <citation type="journal article" date="2015" name="Stand. Genomic Sci.">
        <title>Genomic Encyclopedia of Bacterial and Archaeal Type Strains, Phase III: the genomes of soil and plant-associated and newly described type strains.</title>
        <authorList>
            <person name="Whitman W.B."/>
            <person name="Woyke T."/>
            <person name="Klenk H.P."/>
            <person name="Zhou Y."/>
            <person name="Lilburn T.G."/>
            <person name="Beck B.J."/>
            <person name="De Vos P."/>
            <person name="Vandamme P."/>
            <person name="Eisen J.A."/>
            <person name="Garrity G."/>
            <person name="Hugenholtz P."/>
            <person name="Kyrpides N.C."/>
        </authorList>
    </citation>
    <scope>NUCLEOTIDE SEQUENCE [LARGE SCALE GENOMIC DNA]</scope>
    <source>
        <strain evidence="4 5">CGMCC 1.2546</strain>
    </source>
</reference>
<protein>
    <submittedName>
        <fullName evidence="4">HupE/UreJ protein</fullName>
    </submittedName>
</protein>
<evidence type="ECO:0000256" key="1">
    <source>
        <dbReference type="SAM" id="MobiDB-lite"/>
    </source>
</evidence>
<organism evidence="4 5">
    <name type="scientific">Mesorhizobium tianshanense</name>
    <dbReference type="NCBI Taxonomy" id="39844"/>
    <lineage>
        <taxon>Bacteria</taxon>
        <taxon>Pseudomonadati</taxon>
        <taxon>Pseudomonadota</taxon>
        <taxon>Alphaproteobacteria</taxon>
        <taxon>Hyphomicrobiales</taxon>
        <taxon>Phyllobacteriaceae</taxon>
        <taxon>Mesorhizobium</taxon>
    </lineage>
</organism>
<dbReference type="OrthoDB" id="9808192at2"/>
<gene>
    <name evidence="4" type="ORF">IQ26_07150</name>
</gene>
<evidence type="ECO:0000313" key="4">
    <source>
        <dbReference type="EMBL" id="TWI19232.1"/>
    </source>
</evidence>
<dbReference type="EMBL" id="VLKT01000085">
    <property type="protein sequence ID" value="TWI19232.1"/>
    <property type="molecule type" value="Genomic_DNA"/>
</dbReference>
<dbReference type="Pfam" id="PF04955">
    <property type="entry name" value="HupE_UreJ"/>
    <property type="match status" value="1"/>
</dbReference>
<keyword evidence="2" id="KW-1133">Transmembrane helix</keyword>
<comment type="caution">
    <text evidence="4">The sequence shown here is derived from an EMBL/GenBank/DDBJ whole genome shotgun (WGS) entry which is preliminary data.</text>
</comment>
<sequence>MLKRLACLLLGVFANAPAFAHVASGHHGSFLSGFSHPFFSLDHIVVMVAVGMWAVSVGGRAQWLIPTTFIGSTTVGYMLSIAGIDVPSVESMILVSVLAAGIAIAAPASARQEAVRRHLARLDGSLERSVVDLQDLAMARLEDRQGLGMSRMRSSVDAGKTSSTRAT</sequence>
<evidence type="ECO:0000256" key="2">
    <source>
        <dbReference type="SAM" id="Phobius"/>
    </source>
</evidence>
<accession>A0A562MH86</accession>
<proteinExistence type="predicted"/>
<dbReference type="AlphaFoldDB" id="A0A562MH86"/>